<proteinExistence type="predicted"/>
<accession>A0ABD5P765</accession>
<protein>
    <submittedName>
        <fullName evidence="1">Uncharacterized protein</fullName>
    </submittedName>
</protein>
<dbReference type="Proteomes" id="UP001595921">
    <property type="component" value="Unassembled WGS sequence"/>
</dbReference>
<dbReference type="EMBL" id="JBHSDS010000002">
    <property type="protein sequence ID" value="MFC4356683.1"/>
    <property type="molecule type" value="Genomic_DNA"/>
</dbReference>
<evidence type="ECO:0000313" key="2">
    <source>
        <dbReference type="Proteomes" id="UP001595921"/>
    </source>
</evidence>
<evidence type="ECO:0000313" key="1">
    <source>
        <dbReference type="EMBL" id="MFC4356683.1"/>
    </source>
</evidence>
<comment type="caution">
    <text evidence="1">The sequence shown here is derived from an EMBL/GenBank/DDBJ whole genome shotgun (WGS) entry which is preliminary data.</text>
</comment>
<organism evidence="1 2">
    <name type="scientific">Halobium salinum</name>
    <dbReference type="NCBI Taxonomy" id="1364940"/>
    <lineage>
        <taxon>Archaea</taxon>
        <taxon>Methanobacteriati</taxon>
        <taxon>Methanobacteriota</taxon>
        <taxon>Stenosarchaea group</taxon>
        <taxon>Halobacteria</taxon>
        <taxon>Halobacteriales</taxon>
        <taxon>Haloferacaceae</taxon>
        <taxon>Halobium</taxon>
    </lineage>
</organism>
<reference evidence="1 2" key="1">
    <citation type="journal article" date="2019" name="Int. J. Syst. Evol. Microbiol.">
        <title>The Global Catalogue of Microorganisms (GCM) 10K type strain sequencing project: providing services to taxonomists for standard genome sequencing and annotation.</title>
        <authorList>
            <consortium name="The Broad Institute Genomics Platform"/>
            <consortium name="The Broad Institute Genome Sequencing Center for Infectious Disease"/>
            <person name="Wu L."/>
            <person name="Ma J."/>
        </authorList>
    </citation>
    <scope>NUCLEOTIDE SEQUENCE [LARGE SCALE GENOMIC DNA]</scope>
    <source>
        <strain evidence="1 2">CGMCC 1.12553</strain>
    </source>
</reference>
<keyword evidence="2" id="KW-1185">Reference proteome</keyword>
<sequence length="50" mass="5547">MATRERVAHRAHTRVPVRLVWSAAVDSLRAGGRDGVDATTFVYIQHTTVD</sequence>
<dbReference type="RefSeq" id="WP_267625122.1">
    <property type="nucleotide sequence ID" value="NZ_JAODIW010000010.1"/>
</dbReference>
<name>A0ABD5P765_9EURY</name>
<gene>
    <name evidence="1" type="ORF">ACFO0N_01830</name>
</gene>
<dbReference type="AlphaFoldDB" id="A0ABD5P765"/>